<comment type="caution">
    <text evidence="11">The sequence shown here is derived from an EMBL/GenBank/DDBJ whole genome shotgun (WGS) entry which is preliminary data.</text>
</comment>
<evidence type="ECO:0000256" key="6">
    <source>
        <dbReference type="ARBA" id="ARBA00023049"/>
    </source>
</evidence>
<dbReference type="InterPro" id="IPR027268">
    <property type="entry name" value="Peptidase_M4/M1_CTD_sf"/>
</dbReference>
<dbReference type="SUPFAM" id="SSF55486">
    <property type="entry name" value="Metalloproteases ('zincins'), catalytic domain"/>
    <property type="match status" value="1"/>
</dbReference>
<keyword evidence="4 7" id="KW-0378">Hydrolase</keyword>
<keyword evidence="3 7" id="KW-0479">Metal-binding</keyword>
<dbReference type="Gene3D" id="1.10.390.10">
    <property type="entry name" value="Neutral Protease Domain 2"/>
    <property type="match status" value="1"/>
</dbReference>
<comment type="cofactor">
    <cofactor evidence="7">
        <name>Zn(2+)</name>
        <dbReference type="ChEBI" id="CHEBI:29105"/>
    </cofactor>
    <text evidence="7">Binds 1 zinc ion per subunit.</text>
</comment>
<evidence type="ECO:0000256" key="7">
    <source>
        <dbReference type="RuleBase" id="RU364040"/>
    </source>
</evidence>
<dbReference type="InterPro" id="IPR050344">
    <property type="entry name" value="Peptidase_M1_aminopeptidases"/>
</dbReference>
<keyword evidence="12" id="KW-1185">Reference proteome</keyword>
<evidence type="ECO:0000256" key="4">
    <source>
        <dbReference type="ARBA" id="ARBA00022801"/>
    </source>
</evidence>
<evidence type="ECO:0000313" key="12">
    <source>
        <dbReference type="Proteomes" id="UP001629113"/>
    </source>
</evidence>
<dbReference type="InterPro" id="IPR034016">
    <property type="entry name" value="M1_APN-typ"/>
</dbReference>
<dbReference type="InterPro" id="IPR045357">
    <property type="entry name" value="Aminopeptidase_N-like_N"/>
</dbReference>
<dbReference type="InterPro" id="IPR014782">
    <property type="entry name" value="Peptidase_M1_dom"/>
</dbReference>
<protein>
    <recommendedName>
        <fullName evidence="7">Aminopeptidase</fullName>
        <ecNumber evidence="7">3.4.11.-</ecNumber>
    </recommendedName>
</protein>
<dbReference type="EMBL" id="JBFCZG010000001">
    <property type="protein sequence ID" value="KAL3427535.1"/>
    <property type="molecule type" value="Genomic_DNA"/>
</dbReference>
<reference evidence="11 12" key="1">
    <citation type="submission" date="2024-06" db="EMBL/GenBank/DDBJ databases">
        <title>Complete genome of Phlyctema vagabunda strain 19-DSS-EL-015.</title>
        <authorList>
            <person name="Fiorenzani C."/>
        </authorList>
    </citation>
    <scope>NUCLEOTIDE SEQUENCE [LARGE SCALE GENOMIC DNA]</scope>
    <source>
        <strain evidence="11 12">19-DSS-EL-015</strain>
    </source>
</reference>
<organism evidence="11 12">
    <name type="scientific">Phlyctema vagabunda</name>
    <dbReference type="NCBI Taxonomy" id="108571"/>
    <lineage>
        <taxon>Eukaryota</taxon>
        <taxon>Fungi</taxon>
        <taxon>Dikarya</taxon>
        <taxon>Ascomycota</taxon>
        <taxon>Pezizomycotina</taxon>
        <taxon>Leotiomycetes</taxon>
        <taxon>Helotiales</taxon>
        <taxon>Dermateaceae</taxon>
        <taxon>Phlyctema</taxon>
    </lineage>
</organism>
<dbReference type="InterPro" id="IPR001930">
    <property type="entry name" value="Peptidase_M1"/>
</dbReference>
<dbReference type="Gene3D" id="2.60.40.1730">
    <property type="entry name" value="tricorn interacting facor f3 domain"/>
    <property type="match status" value="1"/>
</dbReference>
<feature type="domain" description="Peptidase M1 membrane alanine aminopeptidase" evidence="8">
    <location>
        <begin position="329"/>
        <end position="546"/>
    </location>
</feature>
<feature type="domain" description="Aminopeptidase N-like N-terminal" evidence="10">
    <location>
        <begin position="91"/>
        <end position="289"/>
    </location>
</feature>
<dbReference type="Gene3D" id="2.60.40.1910">
    <property type="match status" value="1"/>
</dbReference>
<dbReference type="InterPro" id="IPR042097">
    <property type="entry name" value="Aminopeptidase_N-like_N_sf"/>
</dbReference>
<evidence type="ECO:0000256" key="3">
    <source>
        <dbReference type="ARBA" id="ARBA00022723"/>
    </source>
</evidence>
<dbReference type="EC" id="3.4.11.-" evidence="7"/>
<evidence type="ECO:0000256" key="5">
    <source>
        <dbReference type="ARBA" id="ARBA00022833"/>
    </source>
</evidence>
<dbReference type="PANTHER" id="PTHR11533:SF171">
    <property type="entry name" value="AMINOPEPTIDASE"/>
    <property type="match status" value="1"/>
</dbReference>
<evidence type="ECO:0000259" key="10">
    <source>
        <dbReference type="Pfam" id="PF17900"/>
    </source>
</evidence>
<dbReference type="Gene3D" id="1.25.50.20">
    <property type="match status" value="1"/>
</dbReference>
<dbReference type="SUPFAM" id="SSF63737">
    <property type="entry name" value="Leukotriene A4 hydrolase N-terminal domain"/>
    <property type="match status" value="1"/>
</dbReference>
<feature type="domain" description="ERAP1-like C-terminal" evidence="9">
    <location>
        <begin position="620"/>
        <end position="934"/>
    </location>
</feature>
<evidence type="ECO:0000259" key="8">
    <source>
        <dbReference type="Pfam" id="PF01433"/>
    </source>
</evidence>
<dbReference type="Proteomes" id="UP001629113">
    <property type="component" value="Unassembled WGS sequence"/>
</dbReference>
<evidence type="ECO:0000256" key="1">
    <source>
        <dbReference type="ARBA" id="ARBA00010136"/>
    </source>
</evidence>
<evidence type="ECO:0000256" key="2">
    <source>
        <dbReference type="ARBA" id="ARBA00022670"/>
    </source>
</evidence>
<dbReference type="Pfam" id="PF11838">
    <property type="entry name" value="ERAP1_C"/>
    <property type="match status" value="1"/>
</dbReference>
<name>A0ABR4PWB9_9HELO</name>
<dbReference type="Pfam" id="PF17900">
    <property type="entry name" value="Peptidase_M1_N"/>
    <property type="match status" value="1"/>
</dbReference>
<gene>
    <name evidence="11" type="ORF">PVAG01_01044</name>
</gene>
<sequence>MHLARLLLLSLSPSRVEVSAHRSRIISALPRSFLHRFASLSSSRRLTIPSPYRLRPQLALQRSKSWPSPLTTMATATVTTPDRDVLPATVVPINYDISLYDLKLNAFTFNGTVSILANVVKSTKDITLNALVLKIHSAEVLIEQAKTQSSIKAHDISYDELRQRATLSFPEEIPATDKVTIVVKFSGEMANNMAGFYRSKYKPTVTPAASVPKDDEFHYMFSTQFEACDARRAFPCFDEPNLKATFDVSLELPEDQVALSNMPVKSTQKTREGLQVVSFERTPIMSTYLLAWAIGDFEYIEDYTKRTYNGKPLPCRVYTTRGLKEQGRFALEHAPQIIDYFSEVFDIDYPLPKADLLAVHEFSHGAMENWGLVTYRTTAVLYDEKVSDPKFQNRVAYVVAHELAHQWFGNLVTMDWWSELWLNEGFATWVGWLATDKIHPDWNVWDQFVQEGMQTAYQLDALRSSHPIEVPVKDALEVDQIFDAISYLKGSSAIRMLATHLGHETFLKGVAKYLKAHAYGNATTSDLWEALSEVSGQDVPILIDSWIRKIGFPVLTVAEEPGQISIKQSRFLSTGDAKAEDDTTTWWTPLGFQGKIDTKGVASIALTTKEDTIRGIDDSFYKLNTDNAGFYRVNYPPARLAKLGTQFDRLTVSDKIGLVADAGALSVSGAASTSGLLSLVKGFESEDNYLVWSQVLTSLSTIKSVFSADTEITNGLKKFIVTLIGPAVEKIGWEKKANEDYLAGQLRALLIITAGFNGHTGVIDEAKRRFQLYLSGKDKSVVSQNLRSAIFQVAIREGSTADYEALKNEWREDTSIDGKETTLRALGRFQAPELLSDYLNFLFTEVAVQDVHTGAIVLAAGYRTRPGLWKYIKDNFNDIKAKIGGNSVVIDRFLKVSLNKFADLETERDIASFFEGKDNRGYDRTLSNVSESITTRAGYRARDDKVILEWLKVNGFA</sequence>
<proteinExistence type="inferred from homology"/>
<dbReference type="PANTHER" id="PTHR11533">
    <property type="entry name" value="PROTEASE M1 ZINC METALLOPROTEASE"/>
    <property type="match status" value="1"/>
</dbReference>
<comment type="similarity">
    <text evidence="1 7">Belongs to the peptidase M1 family.</text>
</comment>
<evidence type="ECO:0000313" key="11">
    <source>
        <dbReference type="EMBL" id="KAL3427535.1"/>
    </source>
</evidence>
<dbReference type="PRINTS" id="PR00756">
    <property type="entry name" value="ALADIPTASE"/>
</dbReference>
<accession>A0ABR4PWB9</accession>
<keyword evidence="2 7" id="KW-0645">Protease</keyword>
<keyword evidence="5 7" id="KW-0862">Zinc</keyword>
<dbReference type="CDD" id="cd09601">
    <property type="entry name" value="M1_APN-Q_like"/>
    <property type="match status" value="1"/>
</dbReference>
<keyword evidence="7" id="KW-0031">Aminopeptidase</keyword>
<keyword evidence="6 7" id="KW-0482">Metalloprotease</keyword>
<evidence type="ECO:0000259" key="9">
    <source>
        <dbReference type="Pfam" id="PF11838"/>
    </source>
</evidence>
<dbReference type="InterPro" id="IPR024571">
    <property type="entry name" value="ERAP1-like_C_dom"/>
</dbReference>
<dbReference type="Pfam" id="PF01433">
    <property type="entry name" value="Peptidase_M1"/>
    <property type="match status" value="1"/>
</dbReference>